<comment type="caution">
    <text evidence="7">The sequence shown here is derived from an EMBL/GenBank/DDBJ whole genome shotgun (WGS) entry which is preliminary data.</text>
</comment>
<evidence type="ECO:0000256" key="3">
    <source>
        <dbReference type="ARBA" id="ARBA00022729"/>
    </source>
</evidence>
<feature type="signal peptide" evidence="5">
    <location>
        <begin position="1"/>
        <end position="23"/>
    </location>
</feature>
<dbReference type="PROSITE" id="PS51257">
    <property type="entry name" value="PROKAR_LIPOPROTEIN"/>
    <property type="match status" value="1"/>
</dbReference>
<protein>
    <recommendedName>
        <fullName evidence="6">Leucine-binding protein domain-containing protein</fullName>
    </recommendedName>
</protein>
<dbReference type="PRINTS" id="PR00337">
    <property type="entry name" value="LEUILEVALBP"/>
</dbReference>
<accession>A0A563E706</accession>
<keyword evidence="2" id="KW-0813">Transport</keyword>
<organism evidence="7 8">
    <name type="scientific">Leekyejoonella antrihumi</name>
    <dbReference type="NCBI Taxonomy" id="1660198"/>
    <lineage>
        <taxon>Bacteria</taxon>
        <taxon>Bacillati</taxon>
        <taxon>Actinomycetota</taxon>
        <taxon>Actinomycetes</taxon>
        <taxon>Micrococcales</taxon>
        <taxon>Dermacoccaceae</taxon>
        <taxon>Leekyejoonella</taxon>
    </lineage>
</organism>
<dbReference type="Gene3D" id="3.40.50.2300">
    <property type="match status" value="2"/>
</dbReference>
<evidence type="ECO:0000256" key="4">
    <source>
        <dbReference type="ARBA" id="ARBA00022970"/>
    </source>
</evidence>
<evidence type="ECO:0000256" key="5">
    <source>
        <dbReference type="SAM" id="SignalP"/>
    </source>
</evidence>
<reference evidence="7 8" key="2">
    <citation type="submission" date="2019-08" db="EMBL/GenBank/DDBJ databases">
        <title>Jejuicoccus antrihumi gen. nov., sp. nov., a new member of the family Dermacoccaceae isolated from a cave.</title>
        <authorList>
            <person name="Schumann P."/>
            <person name="Kim I.S."/>
        </authorList>
    </citation>
    <scope>NUCLEOTIDE SEQUENCE [LARGE SCALE GENOMIC DNA]</scope>
    <source>
        <strain evidence="7 8">C5-26</strain>
    </source>
</reference>
<evidence type="ECO:0000259" key="6">
    <source>
        <dbReference type="Pfam" id="PF13458"/>
    </source>
</evidence>
<evidence type="ECO:0000256" key="2">
    <source>
        <dbReference type="ARBA" id="ARBA00022448"/>
    </source>
</evidence>
<name>A0A563E706_9MICO</name>
<dbReference type="Proteomes" id="UP000320244">
    <property type="component" value="Unassembled WGS sequence"/>
</dbReference>
<dbReference type="AlphaFoldDB" id="A0A563E706"/>
<keyword evidence="4" id="KW-0029">Amino-acid transport</keyword>
<dbReference type="InterPro" id="IPR028081">
    <property type="entry name" value="Leu-bd"/>
</dbReference>
<dbReference type="GO" id="GO:0006865">
    <property type="term" value="P:amino acid transport"/>
    <property type="evidence" value="ECO:0007669"/>
    <property type="project" value="UniProtKB-KW"/>
</dbReference>
<proteinExistence type="inferred from homology"/>
<feature type="chain" id="PRO_5039640968" description="Leucine-binding protein domain-containing protein" evidence="5">
    <location>
        <begin position="24"/>
        <end position="426"/>
    </location>
</feature>
<dbReference type="OrthoDB" id="7337537at2"/>
<dbReference type="PANTHER" id="PTHR30483">
    <property type="entry name" value="LEUCINE-SPECIFIC-BINDING PROTEIN"/>
    <property type="match status" value="1"/>
</dbReference>
<dbReference type="InterPro" id="IPR051010">
    <property type="entry name" value="BCAA_transport"/>
</dbReference>
<feature type="domain" description="Leucine-binding protein" evidence="6">
    <location>
        <begin position="46"/>
        <end position="392"/>
    </location>
</feature>
<dbReference type="CDD" id="cd06330">
    <property type="entry name" value="PBP1_As_SBP-like"/>
    <property type="match status" value="1"/>
</dbReference>
<keyword evidence="8" id="KW-1185">Reference proteome</keyword>
<comment type="similarity">
    <text evidence="1">Belongs to the leucine-binding protein family.</text>
</comment>
<keyword evidence="3 5" id="KW-0732">Signal</keyword>
<evidence type="ECO:0000313" key="7">
    <source>
        <dbReference type="EMBL" id="TWP38043.1"/>
    </source>
</evidence>
<gene>
    <name evidence="7" type="ORF">FGL98_04885</name>
</gene>
<reference evidence="7 8" key="1">
    <citation type="submission" date="2019-05" db="EMBL/GenBank/DDBJ databases">
        <authorList>
            <person name="Lee S.D."/>
        </authorList>
    </citation>
    <scope>NUCLEOTIDE SEQUENCE [LARGE SCALE GENOMIC DNA]</scope>
    <source>
        <strain evidence="7 8">C5-26</strain>
    </source>
</reference>
<evidence type="ECO:0000256" key="1">
    <source>
        <dbReference type="ARBA" id="ARBA00010062"/>
    </source>
</evidence>
<dbReference type="InterPro" id="IPR000709">
    <property type="entry name" value="Leu_Ile_Val-bd"/>
</dbReference>
<evidence type="ECO:0000313" key="8">
    <source>
        <dbReference type="Proteomes" id="UP000320244"/>
    </source>
</evidence>
<dbReference type="InterPro" id="IPR028082">
    <property type="entry name" value="Peripla_BP_I"/>
</dbReference>
<dbReference type="Pfam" id="PF13458">
    <property type="entry name" value="Peripla_BP_6"/>
    <property type="match status" value="1"/>
</dbReference>
<dbReference type="PANTHER" id="PTHR30483:SF37">
    <property type="entry name" value="ABC TRANSPORTER SUBSTRATE-BINDING PROTEIN"/>
    <property type="match status" value="1"/>
</dbReference>
<dbReference type="EMBL" id="VCQV01000004">
    <property type="protein sequence ID" value="TWP38043.1"/>
    <property type="molecule type" value="Genomic_DNA"/>
</dbReference>
<dbReference type="SUPFAM" id="SSF53822">
    <property type="entry name" value="Periplasmic binding protein-like I"/>
    <property type="match status" value="1"/>
</dbReference>
<dbReference type="RefSeq" id="WP_146315613.1">
    <property type="nucleotide sequence ID" value="NZ_VCQV01000004.1"/>
</dbReference>
<sequence length="426" mass="44699">MKPIQMLAAVASAALLASVSACGSGGSSSTGGSAGGAAGGSTGGSVNIGVSTSLTGSIASFSQSGMQGIQLAVSDLNAGGGILGKKVKVVSADDNLTPATGASNMRSMITNDHVVAMFGPVASSIASAEEQLAAQYKVPIFFHMANDSSLMTKTFTPYAFQIVPNTVMEPRAVADYLAQKIKKGKPITVGTFAPDYSFGHDTVSGFLKALDDLHVNYKVVKQEFPPLAATNIGSYLSALVAAKPDYVFNAQYGGDLDAFTKQAESYGFFKHTTVIGMYGYLDMKALGSQSPAGAIGFDRAPFWAIKNPQMATFVKNYKAKYGDYPSTWATLGYAAVQQWAWGTKKAGSFDGTKLTKVLPGTTPPTILGKLQIRACDHQTETPEYVGTISKTGNSKYNGVHLFDDPMFKAPFDQIALTCAQVKALQP</sequence>